<dbReference type="Proteomes" id="UP000050525">
    <property type="component" value="Unassembled WGS sequence"/>
</dbReference>
<evidence type="ECO:0000313" key="2">
    <source>
        <dbReference type="Proteomes" id="UP000050525"/>
    </source>
</evidence>
<accession>A0A151M946</accession>
<comment type="caution">
    <text evidence="1">The sequence shown here is derived from an EMBL/GenBank/DDBJ whole genome shotgun (WGS) entry which is preliminary data.</text>
</comment>
<sequence>MWIFRSARSYSPLEGICIPASPRKSMLCSTPAKVYIKVPMICCAVSTVVPDIDSPYCEAEARYCRFCNFCWQKSRFLSCRAKVEQRIMG</sequence>
<proteinExistence type="predicted"/>
<name>A0A151M946_ALLMI</name>
<dbReference type="AlphaFoldDB" id="A0A151M946"/>
<reference evidence="1 2" key="1">
    <citation type="journal article" date="2012" name="Genome Biol.">
        <title>Sequencing three crocodilian genomes to illuminate the evolution of archosaurs and amniotes.</title>
        <authorList>
            <person name="St John J.A."/>
            <person name="Braun E.L."/>
            <person name="Isberg S.R."/>
            <person name="Miles L.G."/>
            <person name="Chong A.Y."/>
            <person name="Gongora J."/>
            <person name="Dalzell P."/>
            <person name="Moran C."/>
            <person name="Bed'hom B."/>
            <person name="Abzhanov A."/>
            <person name="Burgess S.C."/>
            <person name="Cooksey A.M."/>
            <person name="Castoe T.A."/>
            <person name="Crawford N.G."/>
            <person name="Densmore L.D."/>
            <person name="Drew J.C."/>
            <person name="Edwards S.V."/>
            <person name="Faircloth B.C."/>
            <person name="Fujita M.K."/>
            <person name="Greenwold M.J."/>
            <person name="Hoffmann F.G."/>
            <person name="Howard J.M."/>
            <person name="Iguchi T."/>
            <person name="Janes D.E."/>
            <person name="Khan S.Y."/>
            <person name="Kohno S."/>
            <person name="de Koning A.J."/>
            <person name="Lance S.L."/>
            <person name="McCarthy F.M."/>
            <person name="McCormack J.E."/>
            <person name="Merchant M.E."/>
            <person name="Peterson D.G."/>
            <person name="Pollock D.D."/>
            <person name="Pourmand N."/>
            <person name="Raney B.J."/>
            <person name="Roessler K.A."/>
            <person name="Sanford J.R."/>
            <person name="Sawyer R.H."/>
            <person name="Schmidt C.J."/>
            <person name="Triplett E.W."/>
            <person name="Tuberville T.D."/>
            <person name="Venegas-Anaya M."/>
            <person name="Howard J.T."/>
            <person name="Jarvis E.D."/>
            <person name="Guillette L.J.Jr."/>
            <person name="Glenn T.C."/>
            <person name="Green R.E."/>
            <person name="Ray D.A."/>
        </authorList>
    </citation>
    <scope>NUCLEOTIDE SEQUENCE [LARGE SCALE GENOMIC DNA]</scope>
    <source>
        <strain evidence="1">KSC_2009_1</strain>
    </source>
</reference>
<evidence type="ECO:0000313" key="1">
    <source>
        <dbReference type="EMBL" id="KYO21048.1"/>
    </source>
</evidence>
<keyword evidence="2" id="KW-1185">Reference proteome</keyword>
<gene>
    <name evidence="1" type="ORF">Y1Q_0001358</name>
</gene>
<protein>
    <submittedName>
        <fullName evidence="1">Uncharacterized protein</fullName>
    </submittedName>
</protein>
<organism evidence="1 2">
    <name type="scientific">Alligator mississippiensis</name>
    <name type="common">American alligator</name>
    <dbReference type="NCBI Taxonomy" id="8496"/>
    <lineage>
        <taxon>Eukaryota</taxon>
        <taxon>Metazoa</taxon>
        <taxon>Chordata</taxon>
        <taxon>Craniata</taxon>
        <taxon>Vertebrata</taxon>
        <taxon>Euteleostomi</taxon>
        <taxon>Archelosauria</taxon>
        <taxon>Archosauria</taxon>
        <taxon>Crocodylia</taxon>
        <taxon>Alligatoridae</taxon>
        <taxon>Alligatorinae</taxon>
        <taxon>Alligator</taxon>
    </lineage>
</organism>
<dbReference type="EMBL" id="AKHW03006295">
    <property type="protein sequence ID" value="KYO21048.1"/>
    <property type="molecule type" value="Genomic_DNA"/>
</dbReference>